<keyword evidence="9" id="KW-1185">Reference proteome</keyword>
<dbReference type="Pfam" id="PF07690">
    <property type="entry name" value="MFS_1"/>
    <property type="match status" value="1"/>
</dbReference>
<evidence type="ECO:0000256" key="6">
    <source>
        <dbReference type="SAM" id="Phobius"/>
    </source>
</evidence>
<dbReference type="PROSITE" id="PS50850">
    <property type="entry name" value="MFS"/>
    <property type="match status" value="1"/>
</dbReference>
<feature type="transmembrane region" description="Helical" evidence="6">
    <location>
        <begin position="362"/>
        <end position="383"/>
    </location>
</feature>
<dbReference type="CDD" id="cd17328">
    <property type="entry name" value="MFS_spinster_like"/>
    <property type="match status" value="1"/>
</dbReference>
<keyword evidence="2" id="KW-0813">Transport</keyword>
<evidence type="ECO:0000313" key="8">
    <source>
        <dbReference type="EMBL" id="MYM00144.1"/>
    </source>
</evidence>
<dbReference type="Gene3D" id="1.20.1250.20">
    <property type="entry name" value="MFS general substrate transporter like domains"/>
    <property type="match status" value="2"/>
</dbReference>
<evidence type="ECO:0000259" key="7">
    <source>
        <dbReference type="PROSITE" id="PS50850"/>
    </source>
</evidence>
<feature type="transmembrane region" description="Helical" evidence="6">
    <location>
        <begin position="24"/>
        <end position="43"/>
    </location>
</feature>
<gene>
    <name evidence="8" type="ORF">GR702_20540</name>
</gene>
<evidence type="ECO:0000313" key="9">
    <source>
        <dbReference type="Proteomes" id="UP000465810"/>
    </source>
</evidence>
<keyword evidence="5 6" id="KW-0472">Membrane</keyword>
<dbReference type="EMBL" id="WVTD01000030">
    <property type="protein sequence ID" value="MYM00144.1"/>
    <property type="molecule type" value="Genomic_DNA"/>
</dbReference>
<comment type="subcellular location">
    <subcellularLocation>
        <location evidence="1">Membrane</location>
        <topology evidence="1">Multi-pass membrane protein</topology>
    </subcellularLocation>
</comment>
<feature type="domain" description="Major facilitator superfamily (MFS) profile" evidence="7">
    <location>
        <begin position="1"/>
        <end position="388"/>
    </location>
</feature>
<dbReference type="AlphaFoldDB" id="A0A7X4GK99"/>
<feature type="transmembrane region" description="Helical" evidence="6">
    <location>
        <begin position="80"/>
        <end position="101"/>
    </location>
</feature>
<evidence type="ECO:0000256" key="1">
    <source>
        <dbReference type="ARBA" id="ARBA00004141"/>
    </source>
</evidence>
<feature type="transmembrane region" description="Helical" evidence="6">
    <location>
        <begin position="235"/>
        <end position="254"/>
    </location>
</feature>
<evidence type="ECO:0000256" key="3">
    <source>
        <dbReference type="ARBA" id="ARBA00022692"/>
    </source>
</evidence>
<dbReference type="InterPro" id="IPR036259">
    <property type="entry name" value="MFS_trans_sf"/>
</dbReference>
<feature type="transmembrane region" description="Helical" evidence="6">
    <location>
        <begin position="266"/>
        <end position="285"/>
    </location>
</feature>
<dbReference type="InterPro" id="IPR020846">
    <property type="entry name" value="MFS_dom"/>
</dbReference>
<dbReference type="InterPro" id="IPR044770">
    <property type="entry name" value="MFS_spinster-like"/>
</dbReference>
<accession>A0A7X4GK99</accession>
<name>A0A7X4GK99_9SPHN</name>
<dbReference type="SUPFAM" id="SSF103473">
    <property type="entry name" value="MFS general substrate transporter"/>
    <property type="match status" value="1"/>
</dbReference>
<dbReference type="GO" id="GO:0016020">
    <property type="term" value="C:membrane"/>
    <property type="evidence" value="ECO:0007669"/>
    <property type="project" value="UniProtKB-SubCell"/>
</dbReference>
<organism evidence="8 9">
    <name type="scientific">Novosphingobium silvae</name>
    <dbReference type="NCBI Taxonomy" id="2692619"/>
    <lineage>
        <taxon>Bacteria</taxon>
        <taxon>Pseudomonadati</taxon>
        <taxon>Pseudomonadota</taxon>
        <taxon>Alphaproteobacteria</taxon>
        <taxon>Sphingomonadales</taxon>
        <taxon>Sphingomonadaceae</taxon>
        <taxon>Novosphingobium</taxon>
    </lineage>
</organism>
<reference evidence="8 9" key="1">
    <citation type="submission" date="2019-12" db="EMBL/GenBank/DDBJ databases">
        <authorList>
            <person name="Feng G."/>
            <person name="Zhu H."/>
        </authorList>
    </citation>
    <scope>NUCLEOTIDE SEQUENCE [LARGE SCALE GENOMIC DNA]</scope>
    <source>
        <strain evidence="8 9">FGD1</strain>
    </source>
</reference>
<keyword evidence="4 6" id="KW-1133">Transmembrane helix</keyword>
<feature type="transmembrane region" description="Helical" evidence="6">
    <location>
        <begin position="55"/>
        <end position="74"/>
    </location>
</feature>
<evidence type="ECO:0000256" key="5">
    <source>
        <dbReference type="ARBA" id="ARBA00023136"/>
    </source>
</evidence>
<feature type="transmembrane region" description="Helical" evidence="6">
    <location>
        <begin position="143"/>
        <end position="163"/>
    </location>
</feature>
<sequence length="397" mass="41896">MDRQILGILSLPIKAELDLSDMQLGLMGGLAFAIFYSALGIPIARVADRVNRVRVIALAVGLWSVFTALCGLAGSFTQLFLARLGVGIGEAGGVAPTYSVLADYFAPRERARAMAVLTLGLPVGSALGLFVGGAIAASYGWRAAFFVLGVGGLFMVPIALLSVREPRRGRLDPVTSASTEASLGEVVRHVAGKPSFWLFSLGAATASMLSYGLGFWLPSFVHRSQNLSLTETSRYLALITFVGGVAGTLLGGWLSDRLGAHRKAAYGWVPGTAFVIGLPFLLAAVTVTTPFMLFALLIVPQAMGLVWTGPTIAAIQQLAPARMRSTAAAIFLFICNFIGLGIGTVSFGALSDTLHGQFGDDALRYSIMICGLILYPLTALLYFGAGKRLAKDWEQVA</sequence>
<feature type="transmembrane region" description="Helical" evidence="6">
    <location>
        <begin position="327"/>
        <end position="350"/>
    </location>
</feature>
<dbReference type="Proteomes" id="UP000465810">
    <property type="component" value="Unassembled WGS sequence"/>
</dbReference>
<keyword evidence="3 6" id="KW-0812">Transmembrane</keyword>
<proteinExistence type="predicted"/>
<dbReference type="InterPro" id="IPR011701">
    <property type="entry name" value="MFS"/>
</dbReference>
<dbReference type="PANTHER" id="PTHR23505:SF79">
    <property type="entry name" value="PROTEIN SPINSTER"/>
    <property type="match status" value="1"/>
</dbReference>
<comment type="caution">
    <text evidence="8">The sequence shown here is derived from an EMBL/GenBank/DDBJ whole genome shotgun (WGS) entry which is preliminary data.</text>
</comment>
<feature type="transmembrane region" description="Helical" evidence="6">
    <location>
        <begin position="291"/>
        <end position="315"/>
    </location>
</feature>
<evidence type="ECO:0000256" key="4">
    <source>
        <dbReference type="ARBA" id="ARBA00022989"/>
    </source>
</evidence>
<protein>
    <submittedName>
        <fullName evidence="8">MFS transporter</fullName>
    </submittedName>
</protein>
<dbReference type="PANTHER" id="PTHR23505">
    <property type="entry name" value="SPINSTER"/>
    <property type="match status" value="1"/>
</dbReference>
<evidence type="ECO:0000256" key="2">
    <source>
        <dbReference type="ARBA" id="ARBA00022448"/>
    </source>
</evidence>
<feature type="transmembrane region" description="Helical" evidence="6">
    <location>
        <begin position="196"/>
        <end position="215"/>
    </location>
</feature>
<feature type="transmembrane region" description="Helical" evidence="6">
    <location>
        <begin position="113"/>
        <end position="137"/>
    </location>
</feature>
<dbReference type="GO" id="GO:0022857">
    <property type="term" value="F:transmembrane transporter activity"/>
    <property type="evidence" value="ECO:0007669"/>
    <property type="project" value="InterPro"/>
</dbReference>